<dbReference type="GO" id="GO:0005737">
    <property type="term" value="C:cytoplasm"/>
    <property type="evidence" value="ECO:0007669"/>
    <property type="project" value="TreeGrafter"/>
</dbReference>
<organism evidence="13 14">
    <name type="scientific">Hanseniaspora valbyensis NRRL Y-1626</name>
    <dbReference type="NCBI Taxonomy" id="766949"/>
    <lineage>
        <taxon>Eukaryota</taxon>
        <taxon>Fungi</taxon>
        <taxon>Dikarya</taxon>
        <taxon>Ascomycota</taxon>
        <taxon>Saccharomycotina</taxon>
        <taxon>Saccharomycetes</taxon>
        <taxon>Saccharomycodales</taxon>
        <taxon>Saccharomycodaceae</taxon>
        <taxon>Hanseniaspora</taxon>
    </lineage>
</organism>
<comment type="catalytic activity">
    <reaction evidence="8">
        <text>L-seryl-[protein] + ATP = O-phospho-L-seryl-[protein] + ADP + H(+)</text>
        <dbReference type="Rhea" id="RHEA:17989"/>
        <dbReference type="Rhea" id="RHEA-COMP:9863"/>
        <dbReference type="Rhea" id="RHEA-COMP:11604"/>
        <dbReference type="ChEBI" id="CHEBI:15378"/>
        <dbReference type="ChEBI" id="CHEBI:29999"/>
        <dbReference type="ChEBI" id="CHEBI:30616"/>
        <dbReference type="ChEBI" id="CHEBI:83421"/>
        <dbReference type="ChEBI" id="CHEBI:456216"/>
        <dbReference type="EC" id="2.7.11.1"/>
    </reaction>
</comment>
<dbReference type="PANTHER" id="PTHR44167:SF24">
    <property type="entry name" value="SERINE_THREONINE-PROTEIN KINASE CHK2"/>
    <property type="match status" value="1"/>
</dbReference>
<feature type="domain" description="FHA" evidence="11">
    <location>
        <begin position="12"/>
        <end position="63"/>
    </location>
</feature>
<feature type="binding site" evidence="9">
    <location>
        <position position="175"/>
    </location>
    <ligand>
        <name>ATP</name>
        <dbReference type="ChEBI" id="CHEBI:30616"/>
    </ligand>
</feature>
<dbReference type="EMBL" id="LXPE01000005">
    <property type="protein sequence ID" value="OBA28027.1"/>
    <property type="molecule type" value="Genomic_DNA"/>
</dbReference>
<evidence type="ECO:0000256" key="5">
    <source>
        <dbReference type="ARBA" id="ARBA00022777"/>
    </source>
</evidence>
<comment type="similarity">
    <text evidence="1">Belongs to the protein kinase superfamily. CAMK Ser/Thr protein kinase family. CHEK2 subfamily.</text>
</comment>
<dbReference type="AlphaFoldDB" id="A0A1B7TH05"/>
<keyword evidence="3" id="KW-0723">Serine/threonine-protein kinase</keyword>
<evidence type="ECO:0000256" key="8">
    <source>
        <dbReference type="ARBA" id="ARBA00048679"/>
    </source>
</evidence>
<dbReference type="Pfam" id="PF00498">
    <property type="entry name" value="FHA"/>
    <property type="match status" value="2"/>
</dbReference>
<dbReference type="InterPro" id="IPR000253">
    <property type="entry name" value="FHA_dom"/>
</dbReference>
<evidence type="ECO:0000256" key="7">
    <source>
        <dbReference type="ARBA" id="ARBA00047899"/>
    </source>
</evidence>
<dbReference type="Pfam" id="PF00069">
    <property type="entry name" value="Pkinase"/>
    <property type="match status" value="1"/>
</dbReference>
<dbReference type="PROSITE" id="PS00108">
    <property type="entry name" value="PROTEIN_KINASE_ST"/>
    <property type="match status" value="1"/>
</dbReference>
<dbReference type="OrthoDB" id="10252171at2759"/>
<accession>A0A1B7TH05</accession>
<keyword evidence="5 13" id="KW-0808">Transferase</keyword>
<keyword evidence="5 13" id="KW-0418">Kinase</keyword>
<dbReference type="InterPro" id="IPR008984">
    <property type="entry name" value="SMAD_FHA_dom_sf"/>
</dbReference>
<keyword evidence="14" id="KW-1185">Reference proteome</keyword>
<gene>
    <name evidence="13" type="ORF">HANVADRAFT_13205</name>
</gene>
<dbReference type="SMART" id="SM00240">
    <property type="entry name" value="FHA"/>
    <property type="match status" value="2"/>
</dbReference>
<dbReference type="Gene3D" id="1.10.510.10">
    <property type="entry name" value="Transferase(Phosphotransferase) domain 1"/>
    <property type="match status" value="1"/>
</dbReference>
<protein>
    <recommendedName>
        <fullName evidence="2">non-specific serine/threonine protein kinase</fullName>
        <ecNumber evidence="2">2.7.11.1</ecNumber>
    </recommendedName>
</protein>
<evidence type="ECO:0000313" key="14">
    <source>
        <dbReference type="Proteomes" id="UP000092321"/>
    </source>
</evidence>
<feature type="domain" description="Protein kinase" evidence="12">
    <location>
        <begin position="146"/>
        <end position="412"/>
    </location>
</feature>
<evidence type="ECO:0000256" key="6">
    <source>
        <dbReference type="ARBA" id="ARBA00022840"/>
    </source>
</evidence>
<dbReference type="PROSITE" id="PS00107">
    <property type="entry name" value="PROTEIN_KINASE_ATP"/>
    <property type="match status" value="1"/>
</dbReference>
<evidence type="ECO:0000256" key="10">
    <source>
        <dbReference type="SAM" id="MobiDB-lite"/>
    </source>
</evidence>
<comment type="caution">
    <text evidence="13">The sequence shown here is derived from an EMBL/GenBank/DDBJ whole genome shotgun (WGS) entry which is preliminary data.</text>
</comment>
<keyword evidence="6 9" id="KW-0067">ATP-binding</keyword>
<name>A0A1B7TH05_9ASCO</name>
<dbReference type="SUPFAM" id="SSF56112">
    <property type="entry name" value="Protein kinase-like (PK-like)"/>
    <property type="match status" value="1"/>
</dbReference>
<evidence type="ECO:0000313" key="13">
    <source>
        <dbReference type="EMBL" id="OBA28027.1"/>
    </source>
</evidence>
<feature type="non-terminal residue" evidence="13">
    <location>
        <position position="615"/>
    </location>
</feature>
<sequence>ITQKDNSPTKVWKFGRNKKKSDLLLPQLTRLSNLHFEIILERNCQFYIRDLSCNGTWVNGIKLPTNMKFRLFDSDVIGLGYGIEEDCINYELEFNNSFMAQHRYLFLKKIKLASQNNPEIRLKKQSEAIKKNSISTRFVNVQQQYRFFPDQLGQGAFATVKKAERLSDKKLFAIKIISKLKLVGTALGGVQSEMEVLTSINHPRIVKLHDFFEDAENFYIVMDLVEGGDLMDFIAENGSIEEEACCEIAFQILQAVKYMHERNITHRDLKPDNILIEQDSPVLIKITDFGLAKKGNAFKTFCGTLAYIAPELLQDIANRNQLRPRYMRPEYTTQVDMWSLGCLVYVIMTGHLPFSASSEEDLFKQIKIGEFHQGPLKMNNISEKGQSFLKALICVDPSKRLNAEEALKHSWFLEGRGSLTEPSQIVACSQKIALSQKANNLQDVNNKNVNRSEIENWKKDPMMDGSSQPWKRQKDPMNPPVIPKGFVPLNENETLDTDLDVTKPVAYYEEDREALIKLYPLENARNTTATKKLLGIDKKTFTIGRNRLADYTISDNTISKLHCMLAKLPDAKNPSTFNWWLYCYSTNPMFVNDIKLTKHMKMKVYIGDAIKFVWN</sequence>
<dbReference type="Gene3D" id="3.30.200.20">
    <property type="entry name" value="Phosphorylase Kinase, domain 1"/>
    <property type="match status" value="1"/>
</dbReference>
<dbReference type="FunFam" id="1.10.510.10:FF:000571">
    <property type="entry name" value="Maternal embryonic leucine zipper kinase"/>
    <property type="match status" value="1"/>
</dbReference>
<dbReference type="InterPro" id="IPR011009">
    <property type="entry name" value="Kinase-like_dom_sf"/>
</dbReference>
<dbReference type="PANTHER" id="PTHR44167">
    <property type="entry name" value="OVARIAN-SPECIFIC SERINE/THREONINE-PROTEIN KINASE LOK-RELATED"/>
    <property type="match status" value="1"/>
</dbReference>
<dbReference type="PROSITE" id="PS50011">
    <property type="entry name" value="PROTEIN_KINASE_DOM"/>
    <property type="match status" value="1"/>
</dbReference>
<dbReference type="EC" id="2.7.11.1" evidence="2"/>
<comment type="catalytic activity">
    <reaction evidence="7">
        <text>L-threonyl-[protein] + ATP = O-phospho-L-threonyl-[protein] + ADP + H(+)</text>
        <dbReference type="Rhea" id="RHEA:46608"/>
        <dbReference type="Rhea" id="RHEA-COMP:11060"/>
        <dbReference type="Rhea" id="RHEA-COMP:11605"/>
        <dbReference type="ChEBI" id="CHEBI:15378"/>
        <dbReference type="ChEBI" id="CHEBI:30013"/>
        <dbReference type="ChEBI" id="CHEBI:30616"/>
        <dbReference type="ChEBI" id="CHEBI:61977"/>
        <dbReference type="ChEBI" id="CHEBI:456216"/>
        <dbReference type="EC" id="2.7.11.1"/>
    </reaction>
</comment>
<dbReference type="SUPFAM" id="SSF49879">
    <property type="entry name" value="SMAD/FHA domain"/>
    <property type="match status" value="2"/>
</dbReference>
<dbReference type="Gene3D" id="2.60.200.20">
    <property type="match status" value="2"/>
</dbReference>
<dbReference type="Proteomes" id="UP000092321">
    <property type="component" value="Unassembled WGS sequence"/>
</dbReference>
<evidence type="ECO:0000256" key="2">
    <source>
        <dbReference type="ARBA" id="ARBA00012513"/>
    </source>
</evidence>
<evidence type="ECO:0000256" key="1">
    <source>
        <dbReference type="ARBA" id="ARBA00005575"/>
    </source>
</evidence>
<dbReference type="GO" id="GO:0005524">
    <property type="term" value="F:ATP binding"/>
    <property type="evidence" value="ECO:0007669"/>
    <property type="project" value="UniProtKB-UniRule"/>
</dbReference>
<reference evidence="14" key="1">
    <citation type="journal article" date="2016" name="Proc. Natl. Acad. Sci. U.S.A.">
        <title>Comparative genomics of biotechnologically important yeasts.</title>
        <authorList>
            <person name="Riley R."/>
            <person name="Haridas S."/>
            <person name="Wolfe K.H."/>
            <person name="Lopes M.R."/>
            <person name="Hittinger C.T."/>
            <person name="Goeker M."/>
            <person name="Salamov A.A."/>
            <person name="Wisecaver J.H."/>
            <person name="Long T.M."/>
            <person name="Calvey C.H."/>
            <person name="Aerts A.L."/>
            <person name="Barry K.W."/>
            <person name="Choi C."/>
            <person name="Clum A."/>
            <person name="Coughlan A.Y."/>
            <person name="Deshpande S."/>
            <person name="Douglass A.P."/>
            <person name="Hanson S.J."/>
            <person name="Klenk H.-P."/>
            <person name="LaButti K.M."/>
            <person name="Lapidus A."/>
            <person name="Lindquist E.A."/>
            <person name="Lipzen A.M."/>
            <person name="Meier-Kolthoff J.P."/>
            <person name="Ohm R.A."/>
            <person name="Otillar R.P."/>
            <person name="Pangilinan J.L."/>
            <person name="Peng Y."/>
            <person name="Rokas A."/>
            <person name="Rosa C.A."/>
            <person name="Scheuner C."/>
            <person name="Sibirny A.A."/>
            <person name="Slot J.C."/>
            <person name="Stielow J.B."/>
            <person name="Sun H."/>
            <person name="Kurtzman C.P."/>
            <person name="Blackwell M."/>
            <person name="Grigoriev I.V."/>
            <person name="Jeffries T.W."/>
        </authorList>
    </citation>
    <scope>NUCLEOTIDE SEQUENCE [LARGE SCALE GENOMIC DNA]</scope>
    <source>
        <strain evidence="14">NRRL Y-1626</strain>
    </source>
</reference>
<evidence type="ECO:0000256" key="9">
    <source>
        <dbReference type="PROSITE-ProRule" id="PRU10141"/>
    </source>
</evidence>
<feature type="region of interest" description="Disordered" evidence="10">
    <location>
        <begin position="459"/>
        <end position="479"/>
    </location>
</feature>
<feature type="non-terminal residue" evidence="13">
    <location>
        <position position="1"/>
    </location>
</feature>
<keyword evidence="4 9" id="KW-0547">Nucleotide-binding</keyword>
<dbReference type="GO" id="GO:0005634">
    <property type="term" value="C:nucleus"/>
    <property type="evidence" value="ECO:0007669"/>
    <property type="project" value="TreeGrafter"/>
</dbReference>
<dbReference type="PROSITE" id="PS50006">
    <property type="entry name" value="FHA_DOMAIN"/>
    <property type="match status" value="2"/>
</dbReference>
<dbReference type="GO" id="GO:0051598">
    <property type="term" value="P:meiotic recombination checkpoint signaling"/>
    <property type="evidence" value="ECO:0007669"/>
    <property type="project" value="TreeGrafter"/>
</dbReference>
<feature type="domain" description="FHA" evidence="11">
    <location>
        <begin position="541"/>
        <end position="596"/>
    </location>
</feature>
<proteinExistence type="inferred from homology"/>
<evidence type="ECO:0000256" key="4">
    <source>
        <dbReference type="ARBA" id="ARBA00022741"/>
    </source>
</evidence>
<dbReference type="GO" id="GO:0004674">
    <property type="term" value="F:protein serine/threonine kinase activity"/>
    <property type="evidence" value="ECO:0007669"/>
    <property type="project" value="UniProtKB-KW"/>
</dbReference>
<dbReference type="SMART" id="SM00220">
    <property type="entry name" value="S_TKc"/>
    <property type="match status" value="1"/>
</dbReference>
<evidence type="ECO:0000256" key="3">
    <source>
        <dbReference type="ARBA" id="ARBA00022527"/>
    </source>
</evidence>
<dbReference type="InterPro" id="IPR017441">
    <property type="entry name" value="Protein_kinase_ATP_BS"/>
</dbReference>
<evidence type="ECO:0000259" key="11">
    <source>
        <dbReference type="PROSITE" id="PS50006"/>
    </source>
</evidence>
<dbReference type="InterPro" id="IPR000719">
    <property type="entry name" value="Prot_kinase_dom"/>
</dbReference>
<dbReference type="InterPro" id="IPR008271">
    <property type="entry name" value="Ser/Thr_kinase_AS"/>
</dbReference>
<dbReference type="FunFam" id="3.30.200.20:FF:000042">
    <property type="entry name" value="Aurora kinase A"/>
    <property type="match status" value="1"/>
</dbReference>
<evidence type="ECO:0000259" key="12">
    <source>
        <dbReference type="PROSITE" id="PS50011"/>
    </source>
</evidence>